<feature type="compositionally biased region" description="Polar residues" evidence="1">
    <location>
        <begin position="65"/>
        <end position="98"/>
    </location>
</feature>
<name>A0A8S1JX34_9CILI</name>
<keyword evidence="2" id="KW-1133">Transmembrane helix</keyword>
<dbReference type="OrthoDB" id="302848at2759"/>
<feature type="compositionally biased region" description="Basic and acidic residues" evidence="1">
    <location>
        <begin position="124"/>
        <end position="138"/>
    </location>
</feature>
<feature type="transmembrane region" description="Helical" evidence="2">
    <location>
        <begin position="12"/>
        <end position="31"/>
    </location>
</feature>
<feature type="compositionally biased region" description="Basic and acidic residues" evidence="1">
    <location>
        <begin position="103"/>
        <end position="112"/>
    </location>
</feature>
<gene>
    <name evidence="3" type="ORF">PSON_ATCC_30995.1.T0020091</name>
</gene>
<reference evidence="3" key="1">
    <citation type="submission" date="2021-01" db="EMBL/GenBank/DDBJ databases">
        <authorList>
            <consortium name="Genoscope - CEA"/>
            <person name="William W."/>
        </authorList>
    </citation>
    <scope>NUCLEOTIDE SEQUENCE</scope>
</reference>
<protein>
    <recommendedName>
        <fullName evidence="5">Transmembrane protein</fullName>
    </recommendedName>
</protein>
<proteinExistence type="predicted"/>
<evidence type="ECO:0000256" key="2">
    <source>
        <dbReference type="SAM" id="Phobius"/>
    </source>
</evidence>
<dbReference type="EMBL" id="CAJJDN010000002">
    <property type="protein sequence ID" value="CAD8046837.1"/>
    <property type="molecule type" value="Genomic_DNA"/>
</dbReference>
<dbReference type="AlphaFoldDB" id="A0A8S1JX34"/>
<accession>A0A8S1JX34</accession>
<keyword evidence="2" id="KW-0812">Transmembrane</keyword>
<keyword evidence="4" id="KW-1185">Reference proteome</keyword>
<evidence type="ECO:0000313" key="3">
    <source>
        <dbReference type="EMBL" id="CAD8046837.1"/>
    </source>
</evidence>
<sequence>MDKDSDNSEIYIIVFVIIFLVFLSIALFIYIRKKQQTRNKKLEEEINKLQQYVNSCDRKQESRTDNVNTQPQILSQTNSFTKTNRMYQQEQPEQNKQTGKMFLDLEKSEREIINQQSPHSPKSPPDEEEKKQTIESGRKKVVGIKKKNLQIEIPQD</sequence>
<comment type="caution">
    <text evidence="3">The sequence shown here is derived from an EMBL/GenBank/DDBJ whole genome shotgun (WGS) entry which is preliminary data.</text>
</comment>
<evidence type="ECO:0008006" key="5">
    <source>
        <dbReference type="Google" id="ProtNLM"/>
    </source>
</evidence>
<organism evidence="3 4">
    <name type="scientific">Paramecium sonneborni</name>
    <dbReference type="NCBI Taxonomy" id="65129"/>
    <lineage>
        <taxon>Eukaryota</taxon>
        <taxon>Sar</taxon>
        <taxon>Alveolata</taxon>
        <taxon>Ciliophora</taxon>
        <taxon>Intramacronucleata</taxon>
        <taxon>Oligohymenophorea</taxon>
        <taxon>Peniculida</taxon>
        <taxon>Parameciidae</taxon>
        <taxon>Paramecium</taxon>
    </lineage>
</organism>
<keyword evidence="2" id="KW-0472">Membrane</keyword>
<evidence type="ECO:0000256" key="1">
    <source>
        <dbReference type="SAM" id="MobiDB-lite"/>
    </source>
</evidence>
<dbReference type="Proteomes" id="UP000692954">
    <property type="component" value="Unassembled WGS sequence"/>
</dbReference>
<feature type="region of interest" description="Disordered" evidence="1">
    <location>
        <begin position="57"/>
        <end position="141"/>
    </location>
</feature>
<evidence type="ECO:0000313" key="4">
    <source>
        <dbReference type="Proteomes" id="UP000692954"/>
    </source>
</evidence>